<dbReference type="SMART" id="SM00271">
    <property type="entry name" value="DnaJ"/>
    <property type="match status" value="1"/>
</dbReference>
<name>A0A9W3DKI3_RAPSA</name>
<dbReference type="KEGG" id="rsz:130511359"/>
<evidence type="ECO:0000259" key="2">
    <source>
        <dbReference type="PROSITE" id="PS50076"/>
    </source>
</evidence>
<dbReference type="GeneID" id="130511359"/>
<keyword evidence="3" id="KW-1185">Reference proteome</keyword>
<dbReference type="RefSeq" id="XP_056864287.1">
    <property type="nucleotide sequence ID" value="XM_057008307.1"/>
</dbReference>
<accession>A0A9W3DKI3</accession>
<dbReference type="PANTHER" id="PTHR45376:SF1">
    <property type="entry name" value="CHAPERONE DNAJ-DOMAIN SUPERFAMILY PROTEIN-RELATED"/>
    <property type="match status" value="1"/>
</dbReference>
<gene>
    <name evidence="4" type="primary">LOC130511359</name>
</gene>
<evidence type="ECO:0000256" key="1">
    <source>
        <dbReference type="SAM" id="MobiDB-lite"/>
    </source>
</evidence>
<reference evidence="4" key="2">
    <citation type="submission" date="2025-08" db="UniProtKB">
        <authorList>
            <consortium name="RefSeq"/>
        </authorList>
    </citation>
    <scope>IDENTIFICATION</scope>
    <source>
        <tissue evidence="4">Leaf</tissue>
    </source>
</reference>
<dbReference type="AlphaFoldDB" id="A0A9W3DKI3"/>
<dbReference type="Proteomes" id="UP000504610">
    <property type="component" value="Chromosome 4"/>
</dbReference>
<dbReference type="InterPro" id="IPR001623">
    <property type="entry name" value="DnaJ_domain"/>
</dbReference>
<dbReference type="CDD" id="cd06257">
    <property type="entry name" value="DnaJ"/>
    <property type="match status" value="1"/>
</dbReference>
<proteinExistence type="predicted"/>
<evidence type="ECO:0000313" key="3">
    <source>
        <dbReference type="Proteomes" id="UP000504610"/>
    </source>
</evidence>
<feature type="domain" description="J" evidence="2">
    <location>
        <begin position="197"/>
        <end position="258"/>
    </location>
</feature>
<dbReference type="SUPFAM" id="SSF46565">
    <property type="entry name" value="Chaperone J-domain"/>
    <property type="match status" value="1"/>
</dbReference>
<feature type="compositionally biased region" description="Acidic residues" evidence="1">
    <location>
        <begin position="154"/>
        <end position="175"/>
    </location>
</feature>
<dbReference type="PANTHER" id="PTHR45376">
    <property type="entry name" value="CHAPERONE DNAJ-DOMAIN SUPERFAMILY PROTEIN-RELATED"/>
    <property type="match status" value="1"/>
</dbReference>
<dbReference type="PROSITE" id="PS50076">
    <property type="entry name" value="DNAJ_2"/>
    <property type="match status" value="1"/>
</dbReference>
<organism evidence="3 4">
    <name type="scientific">Raphanus sativus</name>
    <name type="common">Radish</name>
    <name type="synonym">Raphanus raphanistrum var. sativus</name>
    <dbReference type="NCBI Taxonomy" id="3726"/>
    <lineage>
        <taxon>Eukaryota</taxon>
        <taxon>Viridiplantae</taxon>
        <taxon>Streptophyta</taxon>
        <taxon>Embryophyta</taxon>
        <taxon>Tracheophyta</taxon>
        <taxon>Spermatophyta</taxon>
        <taxon>Magnoliopsida</taxon>
        <taxon>eudicotyledons</taxon>
        <taxon>Gunneridae</taxon>
        <taxon>Pentapetalae</taxon>
        <taxon>rosids</taxon>
        <taxon>malvids</taxon>
        <taxon>Brassicales</taxon>
        <taxon>Brassicaceae</taxon>
        <taxon>Brassiceae</taxon>
        <taxon>Raphanus</taxon>
    </lineage>
</organism>
<dbReference type="OrthoDB" id="10250354at2759"/>
<protein>
    <submittedName>
        <fullName evidence="4">Uncharacterized protein LOC130511359</fullName>
    </submittedName>
</protein>
<dbReference type="InterPro" id="IPR036869">
    <property type="entry name" value="J_dom_sf"/>
</dbReference>
<dbReference type="Pfam" id="PF00226">
    <property type="entry name" value="DnaJ"/>
    <property type="match status" value="1"/>
</dbReference>
<reference evidence="3" key="1">
    <citation type="journal article" date="2019" name="Database">
        <title>The radish genome database (RadishGD): an integrated information resource for radish genomics.</title>
        <authorList>
            <person name="Yu H.J."/>
            <person name="Baek S."/>
            <person name="Lee Y.J."/>
            <person name="Cho A."/>
            <person name="Mun J.H."/>
        </authorList>
    </citation>
    <scope>NUCLEOTIDE SEQUENCE [LARGE SCALE GENOMIC DNA]</scope>
    <source>
        <strain evidence="3">cv. WK10039</strain>
    </source>
</reference>
<feature type="region of interest" description="Disordered" evidence="1">
    <location>
        <begin position="154"/>
        <end position="179"/>
    </location>
</feature>
<sequence length="263" mass="31519">MNAVTKTAIFRPQNYFCLLQTAFFHSTPVLERKRGFPPWKFLWERAVEEYRRKREEAKKAKVNLNNCKQDSESTRESQFVYDDKYFEDVLFGVPPRGIYYSNYEAREDWGYGSSWYSGFCKTSWIITRRYYNNDEEVVEETDEEDPELYRLYEDEELYESEEDPELYEDEEEEESYSSSNYTNRWRSNYGFDPIEASHRETLGLSPWPPLKIEDVKHAYRNCALKWHPDRHDDSTKAEAEARFKLCTVAYQSLIQKLQSAKIS</sequence>
<evidence type="ECO:0000313" key="4">
    <source>
        <dbReference type="RefSeq" id="XP_056864287.1"/>
    </source>
</evidence>
<dbReference type="Gene3D" id="1.10.287.110">
    <property type="entry name" value="DnaJ domain"/>
    <property type="match status" value="1"/>
</dbReference>